<reference evidence="1 2" key="1">
    <citation type="journal article" date="2021" name="Microorganisms">
        <title>Acidisoma silvae sp. nov. and Acidisomacellulosilytica sp. nov., Two Acidophilic Bacteria Isolated from Decaying Wood, Hydrolyzing Cellulose and Producing Poly-3-hydroxybutyrate.</title>
        <authorList>
            <person name="Mieszkin S."/>
            <person name="Pouder E."/>
            <person name="Uroz S."/>
            <person name="Simon-Colin C."/>
            <person name="Alain K."/>
        </authorList>
    </citation>
    <scope>NUCLEOTIDE SEQUENCE [LARGE SCALE GENOMIC DNA]</scope>
    <source>
        <strain evidence="1 2">HW T5.17</strain>
    </source>
</reference>
<evidence type="ECO:0000313" key="2">
    <source>
        <dbReference type="Proteomes" id="UP000721844"/>
    </source>
</evidence>
<dbReference type="EMBL" id="JAESVA010000002">
    <property type="protein sequence ID" value="MCB8880102.1"/>
    <property type="molecule type" value="Genomic_DNA"/>
</dbReference>
<dbReference type="RefSeq" id="WP_227306708.1">
    <property type="nucleotide sequence ID" value="NZ_JAESVA010000002.1"/>
</dbReference>
<proteinExistence type="predicted"/>
<evidence type="ECO:0000313" key="1">
    <source>
        <dbReference type="EMBL" id="MCB8880102.1"/>
    </source>
</evidence>
<sequence>MSQSAEILPSWLRSANPPHANARSDEKVRWIRKEMRGFANVMALEEIYQIGPYDYNDAPGQVMLGCVGYAKRVGYPGSIGWTAYLAEWPEAKERARLFADALRKAVWTMGRDRAPGFEILARAKSVNQYQHDRFGIDLATDDLIEVTRMIAVAAATGRKPHGRRL</sequence>
<organism evidence="1 2">
    <name type="scientific">Acidisoma cellulosilyticum</name>
    <dbReference type="NCBI Taxonomy" id="2802395"/>
    <lineage>
        <taxon>Bacteria</taxon>
        <taxon>Pseudomonadati</taxon>
        <taxon>Pseudomonadota</taxon>
        <taxon>Alphaproteobacteria</taxon>
        <taxon>Acetobacterales</taxon>
        <taxon>Acidocellaceae</taxon>
        <taxon>Acidisoma</taxon>
    </lineage>
</organism>
<dbReference type="AlphaFoldDB" id="A0A963YZK4"/>
<gene>
    <name evidence="1" type="ORF">ACELLULO517_07635</name>
</gene>
<name>A0A963YZK4_9PROT</name>
<keyword evidence="2" id="KW-1185">Reference proteome</keyword>
<protein>
    <submittedName>
        <fullName evidence="1">Uncharacterized protein</fullName>
    </submittedName>
</protein>
<dbReference type="Proteomes" id="UP000721844">
    <property type="component" value="Unassembled WGS sequence"/>
</dbReference>
<accession>A0A963YZK4</accession>
<comment type="caution">
    <text evidence="1">The sequence shown here is derived from an EMBL/GenBank/DDBJ whole genome shotgun (WGS) entry which is preliminary data.</text>
</comment>